<dbReference type="CDD" id="cd00279">
    <property type="entry name" value="YlxR"/>
    <property type="match status" value="1"/>
</dbReference>
<dbReference type="EMBL" id="QKXQ01000132">
    <property type="protein sequence ID" value="REH98746.1"/>
    <property type="molecule type" value="Genomic_DNA"/>
</dbReference>
<dbReference type="OrthoDB" id="9813251at2"/>
<dbReference type="PANTHER" id="PTHR34215:SF1">
    <property type="entry name" value="YLXR DOMAIN-CONTAINING PROTEIN"/>
    <property type="match status" value="1"/>
</dbReference>
<gene>
    <name evidence="4" type="ORF">DOS76_02740</name>
    <name evidence="3" type="ORF">DOS83_03150</name>
    <name evidence="2" type="ORF">I9026_00670</name>
</gene>
<dbReference type="KEGG" id="sfq:C7J90_08135"/>
<dbReference type="Proteomes" id="UP000256562">
    <property type="component" value="Unassembled WGS sequence"/>
</dbReference>
<reference evidence="5 6" key="1">
    <citation type="journal article" date="2018" name="Vet. Microbiol.">
        <title>Characterisation of Staphylococcus felis isolated from cats using whole genome sequencing.</title>
        <authorList>
            <person name="Worthing K."/>
            <person name="Pang S."/>
            <person name="Trott D.J."/>
            <person name="Abraham S."/>
            <person name="Coombs G.W."/>
            <person name="Jordan D."/>
            <person name="McIntyre L."/>
            <person name="Davies M.R."/>
            <person name="Norris J."/>
        </authorList>
    </citation>
    <scope>NUCLEOTIDE SEQUENCE [LARGE SCALE GENOMIC DNA]</scope>
    <source>
        <strain evidence="4 5">F25</strain>
        <strain evidence="3 6">F9</strain>
    </source>
</reference>
<evidence type="ECO:0000313" key="7">
    <source>
        <dbReference type="Proteomes" id="UP000597038"/>
    </source>
</evidence>
<dbReference type="PANTHER" id="PTHR34215">
    <property type="entry name" value="BLL0784 PROTEIN"/>
    <property type="match status" value="1"/>
</dbReference>
<proteinExistence type="predicted"/>
<dbReference type="EMBL" id="JAEDAQ010000001">
    <property type="protein sequence ID" value="MBH9579896.1"/>
    <property type="molecule type" value="Genomic_DNA"/>
</dbReference>
<dbReference type="SUPFAM" id="SSF64376">
    <property type="entry name" value="YlxR-like"/>
    <property type="match status" value="1"/>
</dbReference>
<dbReference type="AlphaFoldDB" id="A0A2K3ZBJ7"/>
<evidence type="ECO:0000313" key="5">
    <source>
        <dbReference type="Proteomes" id="UP000256337"/>
    </source>
</evidence>
<dbReference type="Pfam" id="PF04296">
    <property type="entry name" value="YlxR"/>
    <property type="match status" value="1"/>
</dbReference>
<dbReference type="Proteomes" id="UP000597038">
    <property type="component" value="Unassembled WGS sequence"/>
</dbReference>
<sequence>MKKRKIPMRKCILSNEMKPKKEMIRVVQNKEGDISADATGKKQGRGAYVSKDVALVEKAQQEQKLEQFFKASQETLAPVYKEIIRLIYREEIPTK</sequence>
<protein>
    <submittedName>
        <fullName evidence="3">YlxR family protein</fullName>
    </submittedName>
</protein>
<reference evidence="2 7" key="2">
    <citation type="submission" date="2020-12" db="EMBL/GenBank/DDBJ databases">
        <title>Genomic analysis of Staphylococcus felis from a cat with skin infection.</title>
        <authorList>
            <person name="Aslantas O."/>
            <person name="Keskin O."/>
            <person name="Buyukaltay K."/>
            <person name="Gullu Yucetepe A."/>
        </authorList>
    </citation>
    <scope>NUCLEOTIDE SEQUENCE [LARGE SCALE GENOMIC DNA]</scope>
    <source>
        <strain evidence="2 7">HARRANVET</strain>
    </source>
</reference>
<feature type="domain" description="YlxR" evidence="1">
    <location>
        <begin position="9"/>
        <end position="83"/>
    </location>
</feature>
<name>A0A2K3ZBJ7_9STAP</name>
<dbReference type="GeneID" id="48058192"/>
<comment type="caution">
    <text evidence="3">The sequence shown here is derived from an EMBL/GenBank/DDBJ whole genome shotgun (WGS) entry which is preliminary data.</text>
</comment>
<organism evidence="3 6">
    <name type="scientific">Staphylococcus felis</name>
    <dbReference type="NCBI Taxonomy" id="46127"/>
    <lineage>
        <taxon>Bacteria</taxon>
        <taxon>Bacillati</taxon>
        <taxon>Bacillota</taxon>
        <taxon>Bacilli</taxon>
        <taxon>Bacillales</taxon>
        <taxon>Staphylococcaceae</taxon>
        <taxon>Staphylococcus</taxon>
    </lineage>
</organism>
<evidence type="ECO:0000313" key="4">
    <source>
        <dbReference type="EMBL" id="REI24014.1"/>
    </source>
</evidence>
<dbReference type="InterPro" id="IPR037465">
    <property type="entry name" value="YlxR"/>
</dbReference>
<keyword evidence="7" id="KW-1185">Reference proteome</keyword>
<accession>A0A2K3ZBJ7</accession>
<evidence type="ECO:0000313" key="6">
    <source>
        <dbReference type="Proteomes" id="UP000256562"/>
    </source>
</evidence>
<dbReference type="NCBIfam" id="NF047356">
    <property type="entry name" value="RNA_bind_RnpM"/>
    <property type="match status" value="1"/>
</dbReference>
<evidence type="ECO:0000313" key="2">
    <source>
        <dbReference type="EMBL" id="MBH9579896.1"/>
    </source>
</evidence>
<dbReference type="InterPro" id="IPR007393">
    <property type="entry name" value="YlxR_dom"/>
</dbReference>
<evidence type="ECO:0000313" key="3">
    <source>
        <dbReference type="EMBL" id="REH98746.1"/>
    </source>
</evidence>
<dbReference type="Gene3D" id="3.30.1230.10">
    <property type="entry name" value="YlxR-like"/>
    <property type="match status" value="1"/>
</dbReference>
<dbReference type="EMBL" id="QKYD01000050">
    <property type="protein sequence ID" value="REI24014.1"/>
    <property type="molecule type" value="Genomic_DNA"/>
</dbReference>
<dbReference type="RefSeq" id="WP_103209392.1">
    <property type="nucleotide sequence ID" value="NZ_CAJUZQ010000002.1"/>
</dbReference>
<dbReference type="Proteomes" id="UP000256337">
    <property type="component" value="Unassembled WGS sequence"/>
</dbReference>
<evidence type="ECO:0000259" key="1">
    <source>
        <dbReference type="Pfam" id="PF04296"/>
    </source>
</evidence>
<dbReference type="InterPro" id="IPR035931">
    <property type="entry name" value="YlxR-like_sf"/>
</dbReference>